<evidence type="ECO:0000313" key="1">
    <source>
        <dbReference type="EMBL" id="GAO06609.1"/>
    </source>
</evidence>
<reference evidence="2" key="1">
    <citation type="submission" date="2014-09" db="EMBL/GenBank/DDBJ databases">
        <title>Whole genome shotgun sequence of Streptomyces sp. NBRC 110027.</title>
        <authorList>
            <person name="Komaki H."/>
            <person name="Ichikawa N."/>
            <person name="Katano-Makiyama Y."/>
            <person name="Hosoyama A."/>
            <person name="Hashimoto M."/>
            <person name="Uohara A."/>
            <person name="Kitahashi Y."/>
            <person name="Ohji S."/>
            <person name="Kimura A."/>
            <person name="Yamazoe A."/>
            <person name="Igarashi Y."/>
            <person name="Fujita N."/>
        </authorList>
    </citation>
    <scope>NUCLEOTIDE SEQUENCE [LARGE SCALE GENOMIC DNA]</scope>
    <source>
        <strain evidence="2">NBRC 110027</strain>
    </source>
</reference>
<proteinExistence type="predicted"/>
<accession>A0A0P4R1A5</accession>
<dbReference type="EMBL" id="BBNO01000001">
    <property type="protein sequence ID" value="GAO06609.1"/>
    <property type="molecule type" value="Genomic_DNA"/>
</dbReference>
<dbReference type="AlphaFoldDB" id="A0A0P4R1A5"/>
<protein>
    <submittedName>
        <fullName evidence="1">Glycogen synthase</fullName>
    </submittedName>
</protein>
<comment type="caution">
    <text evidence="1">The sequence shown here is derived from an EMBL/GenBank/DDBJ whole genome shotgun (WGS) entry which is preliminary data.</text>
</comment>
<name>A0A0P4R1A5_9ACTN</name>
<gene>
    <name evidence="1" type="primary">glgA</name>
    <name evidence="1" type="ORF">TPA0598_01_09800</name>
</gene>
<sequence length="119" mass="12907">MCSGLARRPLKAVAPVRIRSGVQEEKAPRIMRGAFSCQLPLPWRRLGAPGLDQPPGRPWPVRMPLVVRAAGAVIRRPGGGSPSRRQFLTVTVAPAALARLRQSPTPCTFHWGVSLSKRG</sequence>
<keyword evidence="2" id="KW-1185">Reference proteome</keyword>
<evidence type="ECO:0000313" key="2">
    <source>
        <dbReference type="Proteomes" id="UP000048965"/>
    </source>
</evidence>
<dbReference type="Proteomes" id="UP000048965">
    <property type="component" value="Unassembled WGS sequence"/>
</dbReference>
<reference evidence="1 2" key="2">
    <citation type="journal article" date="2015" name="Stand. Genomic Sci.">
        <title>Draft genome sequence of marine-derived Streptomyces sp. TP-A0598, a producer of anti-MRSA antibiotic lydicamycins.</title>
        <authorList>
            <person name="Komaki H."/>
            <person name="Ichikawa N."/>
            <person name="Hosoyama A."/>
            <person name="Fujita N."/>
            <person name="Igarashi Y."/>
        </authorList>
    </citation>
    <scope>NUCLEOTIDE SEQUENCE [LARGE SCALE GENOMIC DNA]</scope>
    <source>
        <strain evidence="1 2">NBRC 110027</strain>
    </source>
</reference>
<organism evidence="1 2">
    <name type="scientific">Streptomyces lydicamycinicus</name>
    <dbReference type="NCBI Taxonomy" id="1546107"/>
    <lineage>
        <taxon>Bacteria</taxon>
        <taxon>Bacillati</taxon>
        <taxon>Actinomycetota</taxon>
        <taxon>Actinomycetes</taxon>
        <taxon>Kitasatosporales</taxon>
        <taxon>Streptomycetaceae</taxon>
        <taxon>Streptomyces</taxon>
    </lineage>
</organism>